<comment type="catalytic activity">
    <reaction evidence="9">
        <text>ATP + H2O = ADP + phosphate + H(+)</text>
        <dbReference type="Rhea" id="RHEA:13065"/>
        <dbReference type="ChEBI" id="CHEBI:15377"/>
        <dbReference type="ChEBI" id="CHEBI:15378"/>
        <dbReference type="ChEBI" id="CHEBI:30616"/>
        <dbReference type="ChEBI" id="CHEBI:43474"/>
        <dbReference type="ChEBI" id="CHEBI:456216"/>
        <dbReference type="EC" id="3.6.4.13"/>
    </reaction>
</comment>
<dbReference type="EMBL" id="KE651167">
    <property type="protein sequence ID" value="EEB07869.1"/>
    <property type="molecule type" value="Genomic_DNA"/>
</dbReference>
<dbReference type="InterPro" id="IPR055206">
    <property type="entry name" value="DEXQc_SUV3"/>
</dbReference>
<evidence type="ECO:0000256" key="6">
    <source>
        <dbReference type="ARBA" id="ARBA00022840"/>
    </source>
</evidence>
<dbReference type="InterPro" id="IPR022192">
    <property type="entry name" value="SUV3_C"/>
</dbReference>
<dbReference type="JaponicusDB" id="SJAG_02991">
    <property type="gene designation" value="rpm2"/>
</dbReference>
<proteinExistence type="predicted"/>
<gene>
    <name evidence="12" type="primary">rpm2</name>
    <name evidence="11" type="ORF">SJAG_02991</name>
</gene>
<dbReference type="Gene3D" id="1.20.272.40">
    <property type="match status" value="1"/>
</dbReference>
<dbReference type="Pfam" id="PF22527">
    <property type="entry name" value="DEXQc_Suv3"/>
    <property type="match status" value="1"/>
</dbReference>
<evidence type="ECO:0000256" key="4">
    <source>
        <dbReference type="ARBA" id="ARBA00022801"/>
    </source>
</evidence>
<evidence type="ECO:0000256" key="8">
    <source>
        <dbReference type="ARBA" id="ARBA00023128"/>
    </source>
</evidence>
<keyword evidence="8" id="KW-0496">Mitochondrion</keyword>
<organism evidence="11 13">
    <name type="scientific">Schizosaccharomyces japonicus (strain yFS275 / FY16936)</name>
    <name type="common">Fission yeast</name>
    <dbReference type="NCBI Taxonomy" id="402676"/>
    <lineage>
        <taxon>Eukaryota</taxon>
        <taxon>Fungi</taxon>
        <taxon>Dikarya</taxon>
        <taxon>Ascomycota</taxon>
        <taxon>Taphrinomycotina</taxon>
        <taxon>Schizosaccharomycetes</taxon>
        <taxon>Schizosaccharomycetales</taxon>
        <taxon>Schizosaccharomycetaceae</taxon>
        <taxon>Schizosaccharomyces</taxon>
    </lineage>
</organism>
<evidence type="ECO:0000313" key="11">
    <source>
        <dbReference type="EMBL" id="EEB07869.1"/>
    </source>
</evidence>
<dbReference type="OrthoDB" id="6692397at2759"/>
<dbReference type="HOGENOM" id="CLU_010647_2_3_1"/>
<keyword evidence="4" id="KW-0378">Hydrolase</keyword>
<reference evidence="11 13" key="1">
    <citation type="journal article" date="2011" name="Science">
        <title>Comparative functional genomics of the fission yeasts.</title>
        <authorList>
            <person name="Rhind N."/>
            <person name="Chen Z."/>
            <person name="Yassour M."/>
            <person name="Thompson D.A."/>
            <person name="Haas B.J."/>
            <person name="Habib N."/>
            <person name="Wapinski I."/>
            <person name="Roy S."/>
            <person name="Lin M.F."/>
            <person name="Heiman D.I."/>
            <person name="Young S.K."/>
            <person name="Furuya K."/>
            <person name="Guo Y."/>
            <person name="Pidoux A."/>
            <person name="Chen H.M."/>
            <person name="Robbertse B."/>
            <person name="Goldberg J.M."/>
            <person name="Aoki K."/>
            <person name="Bayne E.H."/>
            <person name="Berlin A.M."/>
            <person name="Desjardins C.A."/>
            <person name="Dobbs E."/>
            <person name="Dukaj L."/>
            <person name="Fan L."/>
            <person name="FitzGerald M.G."/>
            <person name="French C."/>
            <person name="Gujja S."/>
            <person name="Hansen K."/>
            <person name="Keifenheim D."/>
            <person name="Levin J.Z."/>
            <person name="Mosher R.A."/>
            <person name="Mueller C.A."/>
            <person name="Pfiffner J."/>
            <person name="Priest M."/>
            <person name="Russ C."/>
            <person name="Smialowska A."/>
            <person name="Swoboda P."/>
            <person name="Sykes S.M."/>
            <person name="Vaughn M."/>
            <person name="Vengrova S."/>
            <person name="Yoder R."/>
            <person name="Zeng Q."/>
            <person name="Allshire R."/>
            <person name="Baulcombe D."/>
            <person name="Birren B.W."/>
            <person name="Brown W."/>
            <person name="Ekwall K."/>
            <person name="Kellis M."/>
            <person name="Leatherwood J."/>
            <person name="Levin H."/>
            <person name="Margalit H."/>
            <person name="Martienssen R."/>
            <person name="Nieduszynski C.A."/>
            <person name="Spatafora J.W."/>
            <person name="Friedman N."/>
            <person name="Dalgaard J.Z."/>
            <person name="Baumann P."/>
            <person name="Niki H."/>
            <person name="Regev A."/>
            <person name="Nusbaum C."/>
        </authorList>
    </citation>
    <scope>NUCLEOTIDE SEQUENCE [LARGE SCALE GENOMIC DNA]</scope>
    <source>
        <strain evidence="13">yFS275 / FY16936</strain>
    </source>
</reference>
<dbReference type="SUPFAM" id="SSF52540">
    <property type="entry name" value="P-loop containing nucleoside triphosphate hydrolases"/>
    <property type="match status" value="1"/>
</dbReference>
<dbReference type="AlphaFoldDB" id="B6K312"/>
<dbReference type="STRING" id="402676.B6K312"/>
<dbReference type="GO" id="GO:0045025">
    <property type="term" value="C:mitochondrial degradosome"/>
    <property type="evidence" value="ECO:0000318"/>
    <property type="project" value="GO_Central"/>
</dbReference>
<dbReference type="GO" id="GO:0005524">
    <property type="term" value="F:ATP binding"/>
    <property type="evidence" value="ECO:0007669"/>
    <property type="project" value="UniProtKB-KW"/>
</dbReference>
<evidence type="ECO:0000256" key="7">
    <source>
        <dbReference type="ARBA" id="ARBA00022946"/>
    </source>
</evidence>
<dbReference type="GO" id="GO:0003724">
    <property type="term" value="F:RNA helicase activity"/>
    <property type="evidence" value="ECO:0007669"/>
    <property type="project" value="UniProtKB-EC"/>
</dbReference>
<dbReference type="InterPro" id="IPR001650">
    <property type="entry name" value="Helicase_C-like"/>
</dbReference>
<dbReference type="PROSITE" id="PS51194">
    <property type="entry name" value="HELICASE_CTER"/>
    <property type="match status" value="1"/>
</dbReference>
<accession>B6K312</accession>
<dbReference type="RefSeq" id="XP_002174162.1">
    <property type="nucleotide sequence ID" value="XM_002174126.2"/>
</dbReference>
<evidence type="ECO:0000313" key="12">
    <source>
        <dbReference type="JaponicusDB" id="SJAG_02991"/>
    </source>
</evidence>
<dbReference type="Gene3D" id="3.40.50.300">
    <property type="entry name" value="P-loop containing nucleotide triphosphate hydrolases"/>
    <property type="match status" value="2"/>
</dbReference>
<dbReference type="eggNOG" id="KOG0953">
    <property type="taxonomic scope" value="Eukaryota"/>
</dbReference>
<dbReference type="OMA" id="FCEMIIF"/>
<evidence type="ECO:0000256" key="1">
    <source>
        <dbReference type="ARBA" id="ARBA00004173"/>
    </source>
</evidence>
<sequence>MLFASLRRSLHLHGSVTGHCFRTKNYYVHSFFRSFAHSRGRKPSTTSRRSREAAQNQLWSLATKRFLEKKHSILKETKFPKNVPRNTQLALFDEFYSGCVHVPKQYDPYFTDLQSKILQSTQRIHWKPSVENVTKDTRLHSSFAERLKLEFQNFVSHTLMFEPLEKDLRKLLDVEWPHDLYPPARSMRRKFIMHVGPTNSGKTHNAINKLKTCKKGIFAGPLRLLASEIYIRMNAEGIKCNLVTGEEVKADYENPQLLACTVEMADLHQQYDVAVIDEIQLISDENRGWAWTQCVLGLRAKEIHLCGEESAVELIKKLAEKTLDEVEVHRYERLNALRVSKTSLNGDLGNVKDGDCVVAFSRRAIFEAKNTLEEFHNKKCCVVYGSLPLEIRKQQATDFNDPKIPANVLLASDAVGMGLNLSIQRVVFTSLAKFTGSSFEDIPVPLIKQIAGRAGRYKASNNQDEKQSAGEVTCLYDYQMPILKRALSQPIRMLKQAGFMFPDDIWCEYFLTCPQDIPYSFLFRKMILLSNIPPCFFHCLIKSQLPILEILKPIETLTIRERLLLTNIPIPLRWPTMKEFVYEIGEKLSLCTPVQLNDFEHFNLDVLNHKYKNQSDFLQQIELLYKKLDAYFWISLRFPCMFQTEAAIDIKKILLKKLNSFSH</sequence>
<evidence type="ECO:0000259" key="10">
    <source>
        <dbReference type="PROSITE" id="PS51194"/>
    </source>
</evidence>
<dbReference type="PANTHER" id="PTHR12131:SF1">
    <property type="entry name" value="ATP-DEPENDENT RNA HELICASE SUPV3L1, MITOCHONDRIAL-RELATED"/>
    <property type="match status" value="1"/>
</dbReference>
<dbReference type="VEuPathDB" id="FungiDB:SJAG_02991"/>
<protein>
    <recommendedName>
        <fullName evidence="2">RNA helicase</fullName>
        <ecNumber evidence="2">3.6.4.13</ecNumber>
    </recommendedName>
</protein>
<dbReference type="GO" id="GO:0016787">
    <property type="term" value="F:hydrolase activity"/>
    <property type="evidence" value="ECO:0007669"/>
    <property type="project" value="UniProtKB-KW"/>
</dbReference>
<dbReference type="GO" id="GO:0090616">
    <property type="term" value="P:mitochondrial mRNA 3'-end processing"/>
    <property type="evidence" value="ECO:0007669"/>
    <property type="project" value="EnsemblFungi"/>
</dbReference>
<dbReference type="PANTHER" id="PTHR12131">
    <property type="entry name" value="ATP-DEPENDENT RNA AND DNA HELICASE"/>
    <property type="match status" value="1"/>
</dbReference>
<name>B6K312_SCHJY</name>
<evidence type="ECO:0000256" key="5">
    <source>
        <dbReference type="ARBA" id="ARBA00022806"/>
    </source>
</evidence>
<keyword evidence="13" id="KW-1185">Reference proteome</keyword>
<dbReference type="InterPro" id="IPR050699">
    <property type="entry name" value="RNA-DNA_Helicase"/>
</dbReference>
<dbReference type="Pfam" id="PF12513">
    <property type="entry name" value="SUV3_C"/>
    <property type="match status" value="1"/>
</dbReference>
<dbReference type="CDD" id="cd18805">
    <property type="entry name" value="SF2_C_suv3"/>
    <property type="match status" value="1"/>
</dbReference>
<keyword evidence="5 11" id="KW-0347">Helicase</keyword>
<dbReference type="CDD" id="cd17913">
    <property type="entry name" value="DEXQc_Suv3"/>
    <property type="match status" value="1"/>
</dbReference>
<keyword evidence="7" id="KW-0809">Transit peptide</keyword>
<keyword evidence="3" id="KW-0547">Nucleotide-binding</keyword>
<dbReference type="InterPro" id="IPR027417">
    <property type="entry name" value="P-loop_NTPase"/>
</dbReference>
<evidence type="ECO:0000256" key="2">
    <source>
        <dbReference type="ARBA" id="ARBA00012552"/>
    </source>
</evidence>
<comment type="subcellular location">
    <subcellularLocation>
        <location evidence="1">Mitochondrion</location>
    </subcellularLocation>
</comment>
<dbReference type="InterPro" id="IPR044774">
    <property type="entry name" value="Suv3_DEXQc"/>
</dbReference>
<dbReference type="FunFam" id="3.40.50.300:FF:000957">
    <property type="entry name" value="ATP-dependent RNA helicase SUV3L, mitochondrial"/>
    <property type="match status" value="1"/>
</dbReference>
<evidence type="ECO:0000256" key="9">
    <source>
        <dbReference type="ARBA" id="ARBA00047984"/>
    </source>
</evidence>
<keyword evidence="6" id="KW-0067">ATP-binding</keyword>
<evidence type="ECO:0000256" key="3">
    <source>
        <dbReference type="ARBA" id="ARBA00022741"/>
    </source>
</evidence>
<evidence type="ECO:0000313" key="13">
    <source>
        <dbReference type="Proteomes" id="UP000001744"/>
    </source>
</evidence>
<dbReference type="Gene3D" id="1.20.58.1080">
    <property type="match status" value="1"/>
</dbReference>
<dbReference type="EC" id="3.6.4.13" evidence="2"/>
<dbReference type="FunFam" id="3.40.50.300:FF:000269">
    <property type="entry name" value="ATP-dependent RNA helicase SUPV3L1, mitochondrial"/>
    <property type="match status" value="1"/>
</dbReference>
<dbReference type="GeneID" id="7051763"/>
<dbReference type="GO" id="GO:0000965">
    <property type="term" value="P:mitochondrial RNA 3'-end processing"/>
    <property type="evidence" value="ECO:0000318"/>
    <property type="project" value="GO_Central"/>
</dbReference>
<dbReference type="Pfam" id="PF00271">
    <property type="entry name" value="Helicase_C"/>
    <property type="match status" value="1"/>
</dbReference>
<dbReference type="SMART" id="SM00490">
    <property type="entry name" value="HELICc"/>
    <property type="match status" value="1"/>
</dbReference>
<dbReference type="Proteomes" id="UP000001744">
    <property type="component" value="Unassembled WGS sequence"/>
</dbReference>
<feature type="domain" description="Helicase C-terminal" evidence="10">
    <location>
        <begin position="343"/>
        <end position="506"/>
    </location>
</feature>